<comment type="caution">
    <text evidence="1">The sequence shown here is derived from an EMBL/GenBank/DDBJ whole genome shotgun (WGS) entry which is preliminary data.</text>
</comment>
<dbReference type="Proteomes" id="UP001151760">
    <property type="component" value="Unassembled WGS sequence"/>
</dbReference>
<organism evidence="1 2">
    <name type="scientific">Tanacetum coccineum</name>
    <dbReference type="NCBI Taxonomy" id="301880"/>
    <lineage>
        <taxon>Eukaryota</taxon>
        <taxon>Viridiplantae</taxon>
        <taxon>Streptophyta</taxon>
        <taxon>Embryophyta</taxon>
        <taxon>Tracheophyta</taxon>
        <taxon>Spermatophyta</taxon>
        <taxon>Magnoliopsida</taxon>
        <taxon>eudicotyledons</taxon>
        <taxon>Gunneridae</taxon>
        <taxon>Pentapetalae</taxon>
        <taxon>asterids</taxon>
        <taxon>campanulids</taxon>
        <taxon>Asterales</taxon>
        <taxon>Asteraceae</taxon>
        <taxon>Asteroideae</taxon>
        <taxon>Anthemideae</taxon>
        <taxon>Anthemidinae</taxon>
        <taxon>Tanacetum</taxon>
    </lineage>
</organism>
<gene>
    <name evidence="1" type="ORF">Tco_0907033</name>
</gene>
<proteinExistence type="predicted"/>
<reference evidence="1" key="2">
    <citation type="submission" date="2022-01" db="EMBL/GenBank/DDBJ databases">
        <authorList>
            <person name="Yamashiro T."/>
            <person name="Shiraishi A."/>
            <person name="Satake H."/>
            <person name="Nakayama K."/>
        </authorList>
    </citation>
    <scope>NUCLEOTIDE SEQUENCE</scope>
</reference>
<accession>A0ABQ5CLG0</accession>
<reference evidence="1" key="1">
    <citation type="journal article" date="2022" name="Int. J. Mol. Sci.">
        <title>Draft Genome of Tanacetum Coccineum: Genomic Comparison of Closely Related Tanacetum-Family Plants.</title>
        <authorList>
            <person name="Yamashiro T."/>
            <person name="Shiraishi A."/>
            <person name="Nakayama K."/>
            <person name="Satake H."/>
        </authorList>
    </citation>
    <scope>NUCLEOTIDE SEQUENCE</scope>
</reference>
<protein>
    <submittedName>
        <fullName evidence="1">Uncharacterized protein</fullName>
    </submittedName>
</protein>
<keyword evidence="2" id="KW-1185">Reference proteome</keyword>
<dbReference type="EMBL" id="BQNB010014319">
    <property type="protein sequence ID" value="GJT26758.1"/>
    <property type="molecule type" value="Genomic_DNA"/>
</dbReference>
<evidence type="ECO:0000313" key="2">
    <source>
        <dbReference type="Proteomes" id="UP001151760"/>
    </source>
</evidence>
<sequence>MFCLCPGHPEKANGFTFLNSYSEGAPAVLKALTFINTSTRKQLETDAMWCFFNEFLTHVEPKNFKQALEHSVYNILSSRLWIFKIKLDEYGDVLKNIARLVAKGYRQEAGMILRKSFARKDLRSRASIACVTSQDKLSVGLNSSSCVVMTKLLRFYHVRILQKAVWSIQLCSPGKPGKHIYCTQIYVEDIIFAFLPPLKHANDLHFEDELNF</sequence>
<name>A0ABQ5CLG0_9ASTR</name>
<evidence type="ECO:0000313" key="1">
    <source>
        <dbReference type="EMBL" id="GJT26758.1"/>
    </source>
</evidence>